<sequence length="264" mass="28943">MIKFEQRKGATATSEPPFIAAGWRGNRHFQTIWPNRIKRDPASAQLASGSKSVIIKSEDGDSLRVRWSQHHDDPSSHDSRPNSDSGHHNAVRAATQPNPRPVLIVLHGLAGCADSDNVMATAAKGYALGFDIVRVDLRNTQANDTPSLGVGHAGRSEDLRATIRHIEEQAPGAPITVIAFSMGGNITLKALGEYGEIIPKDLRAAATISVPIDLGSACTAIDGCRENWIYRRYFLKRLKNRYLNARQQRPDLFHAIDVENIQGI</sequence>
<feature type="region of interest" description="Disordered" evidence="2">
    <location>
        <begin position="66"/>
        <end position="97"/>
    </location>
</feature>
<dbReference type="Pfam" id="PF00561">
    <property type="entry name" value="Abhydrolase_1"/>
    <property type="match status" value="1"/>
</dbReference>
<dbReference type="GO" id="GO:0047372">
    <property type="term" value="F:monoacylglycerol lipase activity"/>
    <property type="evidence" value="ECO:0007669"/>
    <property type="project" value="TreeGrafter"/>
</dbReference>
<dbReference type="InterPro" id="IPR012020">
    <property type="entry name" value="ABHD4"/>
</dbReference>
<name>A0A381UTI1_9ZZZZ</name>
<proteinExistence type="inferred from homology"/>
<feature type="compositionally biased region" description="Basic and acidic residues" evidence="2">
    <location>
        <begin position="66"/>
        <end position="87"/>
    </location>
</feature>
<feature type="domain" description="AB hydrolase-1" evidence="3">
    <location>
        <begin position="101"/>
        <end position="210"/>
    </location>
</feature>
<evidence type="ECO:0000256" key="2">
    <source>
        <dbReference type="SAM" id="MobiDB-lite"/>
    </source>
</evidence>
<protein>
    <recommendedName>
        <fullName evidence="3">AB hydrolase-1 domain-containing protein</fullName>
    </recommendedName>
</protein>
<dbReference type="SUPFAM" id="SSF53474">
    <property type="entry name" value="alpha/beta-Hydrolases"/>
    <property type="match status" value="1"/>
</dbReference>
<dbReference type="EMBL" id="UINC01007074">
    <property type="protein sequence ID" value="SVA31274.1"/>
    <property type="molecule type" value="Genomic_DNA"/>
</dbReference>
<dbReference type="GO" id="GO:0034338">
    <property type="term" value="F:short-chain carboxylesterase activity"/>
    <property type="evidence" value="ECO:0007669"/>
    <property type="project" value="TreeGrafter"/>
</dbReference>
<dbReference type="InterPro" id="IPR050960">
    <property type="entry name" value="AB_hydrolase_4_sf"/>
</dbReference>
<evidence type="ECO:0000259" key="3">
    <source>
        <dbReference type="Pfam" id="PF00561"/>
    </source>
</evidence>
<accession>A0A381UTI1</accession>
<feature type="non-terminal residue" evidence="4">
    <location>
        <position position="1"/>
    </location>
</feature>
<feature type="non-terminal residue" evidence="4">
    <location>
        <position position="264"/>
    </location>
</feature>
<comment type="similarity">
    <text evidence="1">Belongs to the AB hydrolase superfamily. AB hydrolase 4 family.</text>
</comment>
<dbReference type="InterPro" id="IPR000073">
    <property type="entry name" value="AB_hydrolase_1"/>
</dbReference>
<dbReference type="PANTHER" id="PTHR10794">
    <property type="entry name" value="ABHYDROLASE DOMAIN-CONTAINING PROTEIN"/>
    <property type="match status" value="1"/>
</dbReference>
<evidence type="ECO:0000313" key="4">
    <source>
        <dbReference type="EMBL" id="SVA31274.1"/>
    </source>
</evidence>
<dbReference type="PANTHER" id="PTHR10794:SF63">
    <property type="entry name" value="ALPHA_BETA HYDROLASE 1, ISOFORM A"/>
    <property type="match status" value="1"/>
</dbReference>
<evidence type="ECO:0000256" key="1">
    <source>
        <dbReference type="ARBA" id="ARBA00010884"/>
    </source>
</evidence>
<reference evidence="4" key="1">
    <citation type="submission" date="2018-05" db="EMBL/GenBank/DDBJ databases">
        <authorList>
            <person name="Lanie J.A."/>
            <person name="Ng W.-L."/>
            <person name="Kazmierczak K.M."/>
            <person name="Andrzejewski T.M."/>
            <person name="Davidsen T.M."/>
            <person name="Wayne K.J."/>
            <person name="Tettelin H."/>
            <person name="Glass J.I."/>
            <person name="Rusch D."/>
            <person name="Podicherti R."/>
            <person name="Tsui H.-C.T."/>
            <person name="Winkler M.E."/>
        </authorList>
    </citation>
    <scope>NUCLEOTIDE SEQUENCE</scope>
</reference>
<organism evidence="4">
    <name type="scientific">marine metagenome</name>
    <dbReference type="NCBI Taxonomy" id="408172"/>
    <lineage>
        <taxon>unclassified sequences</taxon>
        <taxon>metagenomes</taxon>
        <taxon>ecological metagenomes</taxon>
    </lineage>
</organism>
<dbReference type="Gene3D" id="3.40.50.1820">
    <property type="entry name" value="alpha/beta hydrolase"/>
    <property type="match status" value="1"/>
</dbReference>
<dbReference type="PIRSF" id="PIRSF005211">
    <property type="entry name" value="Ab_hydro_YheT"/>
    <property type="match status" value="1"/>
</dbReference>
<gene>
    <name evidence="4" type="ORF">METZ01_LOCUS84128</name>
</gene>
<dbReference type="InterPro" id="IPR029058">
    <property type="entry name" value="AB_hydrolase_fold"/>
</dbReference>
<dbReference type="AlphaFoldDB" id="A0A381UTI1"/>